<evidence type="ECO:0000313" key="9">
    <source>
        <dbReference type="EMBL" id="KAK4194262.1"/>
    </source>
</evidence>
<dbReference type="PRINTS" id="PR00723">
    <property type="entry name" value="SUBTILISIN"/>
</dbReference>
<dbReference type="CDD" id="cd07491">
    <property type="entry name" value="Peptidases_S8_7"/>
    <property type="match status" value="1"/>
</dbReference>
<feature type="active site" description="Charge relay system" evidence="5">
    <location>
        <position position="569"/>
    </location>
</feature>
<dbReference type="Gene3D" id="3.40.50.200">
    <property type="entry name" value="Peptidase S8/S53 domain"/>
    <property type="match status" value="1"/>
</dbReference>
<keyword evidence="7" id="KW-0812">Transmembrane</keyword>
<dbReference type="PANTHER" id="PTHR43399">
    <property type="entry name" value="SUBTILISIN-RELATED"/>
    <property type="match status" value="1"/>
</dbReference>
<keyword evidence="10" id="KW-1185">Reference proteome</keyword>
<comment type="similarity">
    <text evidence="1 5">Belongs to the peptidase S8 family.</text>
</comment>
<comment type="caution">
    <text evidence="9">The sequence shown here is derived from an EMBL/GenBank/DDBJ whole genome shotgun (WGS) entry which is preliminary data.</text>
</comment>
<organism evidence="9 10">
    <name type="scientific">Triangularia verruculosa</name>
    <dbReference type="NCBI Taxonomy" id="2587418"/>
    <lineage>
        <taxon>Eukaryota</taxon>
        <taxon>Fungi</taxon>
        <taxon>Dikarya</taxon>
        <taxon>Ascomycota</taxon>
        <taxon>Pezizomycotina</taxon>
        <taxon>Sordariomycetes</taxon>
        <taxon>Sordariomycetidae</taxon>
        <taxon>Sordariales</taxon>
        <taxon>Podosporaceae</taxon>
        <taxon>Triangularia</taxon>
    </lineage>
</organism>
<evidence type="ECO:0000256" key="5">
    <source>
        <dbReference type="PROSITE-ProRule" id="PRU01240"/>
    </source>
</evidence>
<feature type="transmembrane region" description="Helical" evidence="7">
    <location>
        <begin position="733"/>
        <end position="755"/>
    </location>
</feature>
<keyword evidence="7" id="KW-0472">Membrane</keyword>
<evidence type="ECO:0000256" key="6">
    <source>
        <dbReference type="SAM" id="MobiDB-lite"/>
    </source>
</evidence>
<dbReference type="SUPFAM" id="SSF52743">
    <property type="entry name" value="Subtilisin-like"/>
    <property type="match status" value="1"/>
</dbReference>
<protein>
    <submittedName>
        <fullName evidence="9">Intracellular serine protease</fullName>
    </submittedName>
</protein>
<evidence type="ECO:0000256" key="3">
    <source>
        <dbReference type="ARBA" id="ARBA00022801"/>
    </source>
</evidence>
<reference evidence="9" key="2">
    <citation type="submission" date="2023-05" db="EMBL/GenBank/DDBJ databases">
        <authorList>
            <consortium name="Lawrence Berkeley National Laboratory"/>
            <person name="Steindorff A."/>
            <person name="Hensen N."/>
            <person name="Bonometti L."/>
            <person name="Westerberg I."/>
            <person name="Brannstrom I.O."/>
            <person name="Guillou S."/>
            <person name="Cros-Aarteil S."/>
            <person name="Calhoun S."/>
            <person name="Haridas S."/>
            <person name="Kuo A."/>
            <person name="Mondo S."/>
            <person name="Pangilinan J."/>
            <person name="Riley R."/>
            <person name="Labutti K."/>
            <person name="Andreopoulos B."/>
            <person name="Lipzen A."/>
            <person name="Chen C."/>
            <person name="Yanf M."/>
            <person name="Daum C."/>
            <person name="Ng V."/>
            <person name="Clum A."/>
            <person name="Ohm R."/>
            <person name="Martin F."/>
            <person name="Silar P."/>
            <person name="Natvig D."/>
            <person name="Lalanne C."/>
            <person name="Gautier V."/>
            <person name="Ament-Velasquez S.L."/>
            <person name="Kruys A."/>
            <person name="Hutchinson M.I."/>
            <person name="Powell A.J."/>
            <person name="Barry K."/>
            <person name="Miller A.N."/>
            <person name="Grigoriev I.V."/>
            <person name="Debuchy R."/>
            <person name="Gladieux P."/>
            <person name="Thoren M.H."/>
            <person name="Johannesson H."/>
        </authorList>
    </citation>
    <scope>NUCLEOTIDE SEQUENCE</scope>
    <source>
        <strain evidence="9">CBS 315.58</strain>
    </source>
</reference>
<dbReference type="Proteomes" id="UP001303160">
    <property type="component" value="Unassembled WGS sequence"/>
</dbReference>
<dbReference type="PROSITE" id="PS51892">
    <property type="entry name" value="SUBTILASE"/>
    <property type="match status" value="1"/>
</dbReference>
<dbReference type="InterPro" id="IPR015500">
    <property type="entry name" value="Peptidase_S8_subtilisin-rel"/>
</dbReference>
<name>A0AAN6XAG1_9PEZI</name>
<dbReference type="GO" id="GO:0006508">
    <property type="term" value="P:proteolysis"/>
    <property type="evidence" value="ECO:0007669"/>
    <property type="project" value="UniProtKB-KW"/>
</dbReference>
<feature type="region of interest" description="Disordered" evidence="6">
    <location>
        <begin position="152"/>
        <end position="186"/>
    </location>
</feature>
<dbReference type="AlphaFoldDB" id="A0AAN6XAG1"/>
<evidence type="ECO:0000256" key="2">
    <source>
        <dbReference type="ARBA" id="ARBA00022670"/>
    </source>
</evidence>
<evidence type="ECO:0000259" key="8">
    <source>
        <dbReference type="Pfam" id="PF00082"/>
    </source>
</evidence>
<sequence>MPDTLAAKDNEGNTALHHAVEYKRCREGQLAIVQLIVSRCDNATKAAEEKDDFNNQGRSPYLHHLHTRQEAIDKALRERKPKGATTTISHTNTLSEQQGSEIYSLDMAAPEQPPMMLINIKEAPGAETISIADDNWSKLGHRALAQSGLPPFHALSLEQPPSSTTASNAKDLATRAKKSESNNLTRPDKKIASEIERFLKLHSGPMTDVWKFYTGWTLHPVCALPRDMLTYSSRDLTRSCQTLTLGIFPPDVELAFDLSGYDDLSFSDKQFNTFLDKFEFSDVLQYVSIPRIPVITPKNRANDLSSSIVGRKDLIFAFDSLRRKGVKTIITVMVGDTPTRADRMEDLNIKPHTDEAIEAALKNFGLEVWDLKKPDICSEVILQVAPDVREVHLYWHGNNAVLRGWAEPGGLKKLTKLEQVFISIEERLESETRTDTYITSFVKRMEALCPKVKINLKQSSYRRQIALLNYPSRPYDQGKQRTKDEWINCMNQFHHLLSDAEINFKGSIDNRIGMTLKEVVEPGITIALIDDGVDFKDLPNCRFIGGQSFSTRDEDRNLIHPYYISSIGHGTTMARHIYYMCPSAKLYVLRLEDYHHPDDPNGRQITARSAAKAIFAAVHKNVDIISMSWTIEPSEPETRDDKQLEAAIKAAADKGILMFCSAPDRGAKQNATYPFKAAPGKTFTIGAASVYGNSVPSVGRLDGITFTLPGDKVSVPGSERVSLPFREPSGSSVATALGAGLAALILYCVKVHLLLTDSAEEKRKIQQDYDMLRKHENMLKAINGIGMNDTKFVLVWNVFGKVLKPNKKDWVVGNDLAVLVAEVGKIMCTKLL</sequence>
<feature type="domain" description="Peptidase S8/S53" evidence="8">
    <location>
        <begin position="523"/>
        <end position="746"/>
    </location>
</feature>
<proteinExistence type="inferred from homology"/>
<dbReference type="PANTHER" id="PTHR43399:SF4">
    <property type="entry name" value="CELL WALL-ASSOCIATED PROTEASE"/>
    <property type="match status" value="1"/>
</dbReference>
<keyword evidence="4 5" id="KW-0720">Serine protease</keyword>
<dbReference type="InterPro" id="IPR000209">
    <property type="entry name" value="Peptidase_S8/S53_dom"/>
</dbReference>
<dbReference type="InterPro" id="IPR036770">
    <property type="entry name" value="Ankyrin_rpt-contain_sf"/>
</dbReference>
<evidence type="ECO:0000256" key="1">
    <source>
        <dbReference type="ARBA" id="ARBA00011073"/>
    </source>
</evidence>
<dbReference type="InterPro" id="IPR036852">
    <property type="entry name" value="Peptidase_S8/S53_dom_sf"/>
</dbReference>
<evidence type="ECO:0000313" key="10">
    <source>
        <dbReference type="Proteomes" id="UP001303160"/>
    </source>
</evidence>
<keyword evidence="2 5" id="KW-0645">Protease</keyword>
<feature type="active site" description="Charge relay system" evidence="5">
    <location>
        <position position="530"/>
    </location>
</feature>
<keyword evidence="7" id="KW-1133">Transmembrane helix</keyword>
<feature type="compositionally biased region" description="Polar residues" evidence="6">
    <location>
        <begin position="159"/>
        <end position="168"/>
    </location>
</feature>
<dbReference type="GO" id="GO:0004252">
    <property type="term" value="F:serine-type endopeptidase activity"/>
    <property type="evidence" value="ECO:0007669"/>
    <property type="project" value="UniProtKB-UniRule"/>
</dbReference>
<dbReference type="InterPro" id="IPR051048">
    <property type="entry name" value="Peptidase_S8/S53_subtilisin"/>
</dbReference>
<feature type="compositionally biased region" description="Basic and acidic residues" evidence="6">
    <location>
        <begin position="172"/>
        <end position="186"/>
    </location>
</feature>
<accession>A0AAN6XAG1</accession>
<dbReference type="EMBL" id="MU864078">
    <property type="protein sequence ID" value="KAK4194262.1"/>
    <property type="molecule type" value="Genomic_DNA"/>
</dbReference>
<feature type="active site" description="Charge relay system" evidence="5">
    <location>
        <position position="732"/>
    </location>
</feature>
<evidence type="ECO:0000256" key="4">
    <source>
        <dbReference type="ARBA" id="ARBA00022825"/>
    </source>
</evidence>
<dbReference type="Pfam" id="PF00082">
    <property type="entry name" value="Peptidase_S8"/>
    <property type="match status" value="1"/>
</dbReference>
<gene>
    <name evidence="9" type="ORF">QBC40DRAFT_238925</name>
</gene>
<keyword evidence="3 5" id="KW-0378">Hydrolase</keyword>
<dbReference type="Gene3D" id="1.25.40.20">
    <property type="entry name" value="Ankyrin repeat-containing domain"/>
    <property type="match status" value="1"/>
</dbReference>
<reference evidence="9" key="1">
    <citation type="journal article" date="2023" name="Mol. Phylogenet. Evol.">
        <title>Genome-scale phylogeny and comparative genomics of the fungal order Sordariales.</title>
        <authorList>
            <person name="Hensen N."/>
            <person name="Bonometti L."/>
            <person name="Westerberg I."/>
            <person name="Brannstrom I.O."/>
            <person name="Guillou S."/>
            <person name="Cros-Aarteil S."/>
            <person name="Calhoun S."/>
            <person name="Haridas S."/>
            <person name="Kuo A."/>
            <person name="Mondo S."/>
            <person name="Pangilinan J."/>
            <person name="Riley R."/>
            <person name="LaButti K."/>
            <person name="Andreopoulos B."/>
            <person name="Lipzen A."/>
            <person name="Chen C."/>
            <person name="Yan M."/>
            <person name="Daum C."/>
            <person name="Ng V."/>
            <person name="Clum A."/>
            <person name="Steindorff A."/>
            <person name="Ohm R.A."/>
            <person name="Martin F."/>
            <person name="Silar P."/>
            <person name="Natvig D.O."/>
            <person name="Lalanne C."/>
            <person name="Gautier V."/>
            <person name="Ament-Velasquez S.L."/>
            <person name="Kruys A."/>
            <person name="Hutchinson M.I."/>
            <person name="Powell A.J."/>
            <person name="Barry K."/>
            <person name="Miller A.N."/>
            <person name="Grigoriev I.V."/>
            <person name="Debuchy R."/>
            <person name="Gladieux P."/>
            <person name="Hiltunen Thoren M."/>
            <person name="Johannesson H."/>
        </authorList>
    </citation>
    <scope>NUCLEOTIDE SEQUENCE</scope>
    <source>
        <strain evidence="9">CBS 315.58</strain>
    </source>
</reference>
<evidence type="ECO:0000256" key="7">
    <source>
        <dbReference type="SAM" id="Phobius"/>
    </source>
</evidence>